<dbReference type="InterPro" id="IPR017703">
    <property type="entry name" value="YgfZ/GCV_T_CS"/>
</dbReference>
<dbReference type="PANTHER" id="PTHR22602:SF0">
    <property type="entry name" value="TRANSFERASE CAF17, MITOCHONDRIAL-RELATED"/>
    <property type="match status" value="1"/>
</dbReference>
<dbReference type="Gene3D" id="3.30.70.1400">
    <property type="entry name" value="Aminomethyltransferase beta-barrel domains"/>
    <property type="match status" value="1"/>
</dbReference>
<dbReference type="EMBL" id="PIQC01000005">
    <property type="protein sequence ID" value="RUO68773.1"/>
    <property type="molecule type" value="Genomic_DNA"/>
</dbReference>
<keyword evidence="4" id="KW-1185">Reference proteome</keyword>
<proteinExistence type="predicted"/>
<dbReference type="NCBIfam" id="TIGR03317">
    <property type="entry name" value="ygfZ_signature"/>
    <property type="match status" value="1"/>
</dbReference>
<dbReference type="Gene3D" id="2.40.30.160">
    <property type="match status" value="1"/>
</dbReference>
<sequence>MVELTQHFSDANLDSLSVQLADYGILSVSGEDADSFLQGQLTCDLRKLDQDNWLYGAHCDQTGKAFSVFWLCREADALFLIMHRTAIEGSLTQLKKYGVFSKVTIEDVSDDWTIAGVFGSKAASVAAEFDGRVIQVGTSPDQYLLLSQQPISTDYPQPYWDALEIERVRPQLTFENSQAFVPQMMNLQAWDGISFDKGCYIGQETIARMKYLGKQKRALFRLSGKVTAQVTAGTQLEKAIGENWRRAGTVIMAVNRTDTQVDLLAVLPSDIDTDTAIRVRDDDASLLEIHSLPYQLG</sequence>
<dbReference type="InterPro" id="IPR048451">
    <property type="entry name" value="YgfZ_barrel"/>
</dbReference>
<dbReference type="OrthoDB" id="9796287at2"/>
<dbReference type="InterPro" id="IPR045179">
    <property type="entry name" value="YgfZ/GcvT"/>
</dbReference>
<dbReference type="Pfam" id="PF21130">
    <property type="entry name" value="YgfZ_barrel"/>
    <property type="match status" value="1"/>
</dbReference>
<evidence type="ECO:0000259" key="2">
    <source>
        <dbReference type="Pfam" id="PF21130"/>
    </source>
</evidence>
<dbReference type="GO" id="GO:0016226">
    <property type="term" value="P:iron-sulfur cluster assembly"/>
    <property type="evidence" value="ECO:0007669"/>
    <property type="project" value="TreeGrafter"/>
</dbReference>
<organism evidence="3 4">
    <name type="scientific">Idiomarina ramblicola</name>
    <dbReference type="NCBI Taxonomy" id="263724"/>
    <lineage>
        <taxon>Bacteria</taxon>
        <taxon>Pseudomonadati</taxon>
        <taxon>Pseudomonadota</taxon>
        <taxon>Gammaproteobacteria</taxon>
        <taxon>Alteromonadales</taxon>
        <taxon>Idiomarinaceae</taxon>
        <taxon>Idiomarina</taxon>
    </lineage>
</organism>
<evidence type="ECO:0000259" key="1">
    <source>
        <dbReference type="Pfam" id="PF01571"/>
    </source>
</evidence>
<feature type="domain" description="GCVT N-terminal" evidence="1">
    <location>
        <begin position="24"/>
        <end position="129"/>
    </location>
</feature>
<reference evidence="4" key="1">
    <citation type="journal article" date="2018" name="Front. Microbiol.">
        <title>Genome-Based Analysis Reveals the Taxonomy and Diversity of the Family Idiomarinaceae.</title>
        <authorList>
            <person name="Liu Y."/>
            <person name="Lai Q."/>
            <person name="Shao Z."/>
        </authorList>
    </citation>
    <scope>NUCLEOTIDE SEQUENCE [LARGE SCALE GENOMIC DNA]</scope>
    <source>
        <strain evidence="4">R22</strain>
    </source>
</reference>
<evidence type="ECO:0000313" key="3">
    <source>
        <dbReference type="EMBL" id="RUO68773.1"/>
    </source>
</evidence>
<gene>
    <name evidence="3" type="ORF">CWI78_07605</name>
</gene>
<accession>A0A432YYS0</accession>
<protein>
    <submittedName>
        <fullName evidence="3">Glycine cleavage system protein T</fullName>
    </submittedName>
</protein>
<dbReference type="PANTHER" id="PTHR22602">
    <property type="entry name" value="TRANSFERASE CAF17, MITOCHONDRIAL-RELATED"/>
    <property type="match status" value="1"/>
</dbReference>
<dbReference type="SUPFAM" id="SSF101790">
    <property type="entry name" value="Aminomethyltransferase beta-barrel domain"/>
    <property type="match status" value="1"/>
</dbReference>
<comment type="caution">
    <text evidence="3">The sequence shown here is derived from an EMBL/GenBank/DDBJ whole genome shotgun (WGS) entry which is preliminary data.</text>
</comment>
<dbReference type="Proteomes" id="UP000288058">
    <property type="component" value="Unassembled WGS sequence"/>
</dbReference>
<dbReference type="Pfam" id="PF01571">
    <property type="entry name" value="GCV_T"/>
    <property type="match status" value="1"/>
</dbReference>
<dbReference type="InterPro" id="IPR029043">
    <property type="entry name" value="GcvT/YgfZ_C"/>
</dbReference>
<feature type="domain" description="tRNA-modifying protein YgfZ-like beta-barrel" evidence="2">
    <location>
        <begin position="216"/>
        <end position="282"/>
    </location>
</feature>
<dbReference type="RefSeq" id="WP_126781830.1">
    <property type="nucleotide sequence ID" value="NZ_PIQC01000005.1"/>
</dbReference>
<name>A0A432YYS0_9GAMM</name>
<evidence type="ECO:0000313" key="4">
    <source>
        <dbReference type="Proteomes" id="UP000288058"/>
    </source>
</evidence>
<dbReference type="InterPro" id="IPR006222">
    <property type="entry name" value="GCVT_N"/>
</dbReference>
<dbReference type="AlphaFoldDB" id="A0A432YYS0"/>
<dbReference type="SUPFAM" id="SSF103025">
    <property type="entry name" value="Folate-binding domain"/>
    <property type="match status" value="1"/>
</dbReference>